<evidence type="ECO:0000256" key="1">
    <source>
        <dbReference type="SAM" id="MobiDB-lite"/>
    </source>
</evidence>
<gene>
    <name evidence="2" type="ORF">C7M84_009315</name>
</gene>
<dbReference type="EMBL" id="QCYY01002180">
    <property type="protein sequence ID" value="ROT72294.1"/>
    <property type="molecule type" value="Genomic_DNA"/>
</dbReference>
<proteinExistence type="predicted"/>
<organism evidence="2 3">
    <name type="scientific">Penaeus vannamei</name>
    <name type="common">Whiteleg shrimp</name>
    <name type="synonym">Litopenaeus vannamei</name>
    <dbReference type="NCBI Taxonomy" id="6689"/>
    <lineage>
        <taxon>Eukaryota</taxon>
        <taxon>Metazoa</taxon>
        <taxon>Ecdysozoa</taxon>
        <taxon>Arthropoda</taxon>
        <taxon>Crustacea</taxon>
        <taxon>Multicrustacea</taxon>
        <taxon>Malacostraca</taxon>
        <taxon>Eumalacostraca</taxon>
        <taxon>Eucarida</taxon>
        <taxon>Decapoda</taxon>
        <taxon>Dendrobranchiata</taxon>
        <taxon>Penaeoidea</taxon>
        <taxon>Penaeidae</taxon>
        <taxon>Penaeus</taxon>
    </lineage>
</organism>
<keyword evidence="3" id="KW-1185">Reference proteome</keyword>
<name>A0A423T767_PENVA</name>
<dbReference type="AlphaFoldDB" id="A0A423T767"/>
<accession>A0A423T767</accession>
<evidence type="ECO:0000313" key="2">
    <source>
        <dbReference type="EMBL" id="ROT72294.1"/>
    </source>
</evidence>
<feature type="region of interest" description="Disordered" evidence="1">
    <location>
        <begin position="1"/>
        <end position="244"/>
    </location>
</feature>
<protein>
    <submittedName>
        <fullName evidence="2">Uncharacterized protein</fullName>
    </submittedName>
</protein>
<reference evidence="2 3" key="1">
    <citation type="submission" date="2018-04" db="EMBL/GenBank/DDBJ databases">
        <authorList>
            <person name="Zhang X."/>
            <person name="Yuan J."/>
            <person name="Li F."/>
            <person name="Xiang J."/>
        </authorList>
    </citation>
    <scope>NUCLEOTIDE SEQUENCE [LARGE SCALE GENOMIC DNA]</scope>
    <source>
        <tissue evidence="2">Muscle</tissue>
    </source>
</reference>
<dbReference type="Proteomes" id="UP000283509">
    <property type="component" value="Unassembled WGS sequence"/>
</dbReference>
<feature type="compositionally biased region" description="Polar residues" evidence="1">
    <location>
        <begin position="53"/>
        <end position="65"/>
    </location>
</feature>
<evidence type="ECO:0000313" key="3">
    <source>
        <dbReference type="Proteomes" id="UP000283509"/>
    </source>
</evidence>
<sequence length="437" mass="44693">MVSQEGTRNGVGLGLSQGNLRGRGVRTLPGQPQGDVGGVGSGLSQGNLKGTWGQDSPGQPRQDSPGQPGVRTLPGQPQDGVRTLPTSRTWGQDSPREPQGRGQDSLQGNLKGVGSGLSQGNLRDVGSGLSRATSRDVGGLPGNLKGVGSGLSRPTSGDVGVGLSRGNVGVRTLPGQPQGRGQDSPRATSRDVGSGLSQGNLKGRGGTLQVTSVGRGVGLSQGKPQGTWGQDSPREPQGTWGSGTLQANLKERGVRLSQGRHSGDVGQDLLAQGNLEGTWGVRSGPRPVTSRGNGIQDSRRANTPGAVGVRNISRAPPRGRVRLSQGNSKGLGSGSHQGPYSRGMGSSDLPRAGTRVAWCSNSPRGQPQGGVGAVNLPGHTSREVGSGLISHEGNLRGQWVQDQGQLKGPCGQDSPGQTVNGRRGVHWTLQCNLTEVG</sequence>
<feature type="compositionally biased region" description="Gly residues" evidence="1">
    <location>
        <begin position="139"/>
        <end position="149"/>
    </location>
</feature>
<reference evidence="2 3" key="2">
    <citation type="submission" date="2019-01" db="EMBL/GenBank/DDBJ databases">
        <title>The decoding of complex shrimp genome reveals the adaptation for benthos swimmer, frequently molting mechanism and breeding impact on genome.</title>
        <authorList>
            <person name="Sun Y."/>
            <person name="Gao Y."/>
            <person name="Yu Y."/>
        </authorList>
    </citation>
    <scope>NUCLEOTIDE SEQUENCE [LARGE SCALE GENOMIC DNA]</scope>
    <source>
        <tissue evidence="2">Muscle</tissue>
    </source>
</reference>
<feature type="region of interest" description="Disordered" evidence="1">
    <location>
        <begin position="276"/>
        <end position="352"/>
    </location>
</feature>
<comment type="caution">
    <text evidence="2">The sequence shown here is derived from an EMBL/GenBank/DDBJ whole genome shotgun (WGS) entry which is preliminary data.</text>
</comment>